<protein>
    <submittedName>
        <fullName evidence="1">Uncharacterized protein</fullName>
    </submittedName>
</protein>
<proteinExistence type="predicted"/>
<name>A0AAV5MYR1_9GAMM</name>
<keyword evidence="2" id="KW-1185">Reference proteome</keyword>
<dbReference type="Proteomes" id="UP001058124">
    <property type="component" value="Unassembled WGS sequence"/>
</dbReference>
<comment type="caution">
    <text evidence="1">The sequence shown here is derived from an EMBL/GenBank/DDBJ whole genome shotgun (WGS) entry which is preliminary data.</text>
</comment>
<sequence length="70" mass="7821">MRITIEAEDENAAIWGMVFANSFISQKRDGDGTADSWGFFKKSWTHHGTVTKKKNGNISVKCWENKGDAA</sequence>
<reference evidence="1" key="1">
    <citation type="submission" date="2022-06" db="EMBL/GenBank/DDBJ databases">
        <title>Draft genome sequences of Leminorella grimontii str. JCM5902.</title>
        <authorList>
            <person name="Wakabayashi Y."/>
            <person name="Kojima K."/>
        </authorList>
    </citation>
    <scope>NUCLEOTIDE SEQUENCE</scope>
    <source>
        <strain evidence="1">JCM 5902</strain>
    </source>
</reference>
<evidence type="ECO:0000313" key="2">
    <source>
        <dbReference type="Proteomes" id="UP001058124"/>
    </source>
</evidence>
<dbReference type="RefSeq" id="WP_027276010.1">
    <property type="nucleotide sequence ID" value="NZ_BRLH01000001.1"/>
</dbReference>
<gene>
    <name evidence="1" type="ORF">SOASR030_01610</name>
</gene>
<dbReference type="EMBL" id="BRLH01000001">
    <property type="protein sequence ID" value="GKX54049.1"/>
    <property type="molecule type" value="Genomic_DNA"/>
</dbReference>
<dbReference type="AlphaFoldDB" id="A0AAV5MYR1"/>
<evidence type="ECO:0000313" key="1">
    <source>
        <dbReference type="EMBL" id="GKX54049.1"/>
    </source>
</evidence>
<organism evidence="1 2">
    <name type="scientific">Leminorella grimontii</name>
    <dbReference type="NCBI Taxonomy" id="82981"/>
    <lineage>
        <taxon>Bacteria</taxon>
        <taxon>Pseudomonadati</taxon>
        <taxon>Pseudomonadota</taxon>
        <taxon>Gammaproteobacteria</taxon>
        <taxon>Enterobacterales</taxon>
        <taxon>Budviciaceae</taxon>
        <taxon>Leminorella</taxon>
    </lineage>
</organism>
<accession>A0AAV5MYR1</accession>